<evidence type="ECO:0000256" key="2">
    <source>
        <dbReference type="SAM" id="Phobius"/>
    </source>
</evidence>
<reference evidence="3 4" key="1">
    <citation type="submission" date="2024-01" db="EMBL/GenBank/DDBJ databases">
        <title>The genomes of 5 underutilized Papilionoideae crops provide insights into root nodulation and disease resistanc.</title>
        <authorList>
            <person name="Yuan L."/>
        </authorList>
    </citation>
    <scope>NUCLEOTIDE SEQUENCE [LARGE SCALE GENOMIC DNA]</scope>
    <source>
        <strain evidence="3">ZHUSHIDOU_FW_LH</strain>
        <tissue evidence="3">Leaf</tissue>
    </source>
</reference>
<feature type="region of interest" description="Disordered" evidence="1">
    <location>
        <begin position="68"/>
        <end position="87"/>
    </location>
</feature>
<protein>
    <submittedName>
        <fullName evidence="3">Uncharacterized protein</fullName>
    </submittedName>
</protein>
<dbReference type="AlphaFoldDB" id="A0AAN9F936"/>
<sequence>MWSIIEVSICLNFVYKSTRYCYLVLLTAAIVAVTTIAASPLPTSLSLSLPPPFLEVGKIMERKVDEGQSLGPRDLSHIQFDPGPSELRRTLPLKKRFRKES</sequence>
<keyword evidence="2" id="KW-0812">Transmembrane</keyword>
<keyword evidence="2" id="KW-0472">Membrane</keyword>
<organism evidence="3 4">
    <name type="scientific">Crotalaria pallida</name>
    <name type="common">Smooth rattlebox</name>
    <name type="synonym">Crotalaria striata</name>
    <dbReference type="NCBI Taxonomy" id="3830"/>
    <lineage>
        <taxon>Eukaryota</taxon>
        <taxon>Viridiplantae</taxon>
        <taxon>Streptophyta</taxon>
        <taxon>Embryophyta</taxon>
        <taxon>Tracheophyta</taxon>
        <taxon>Spermatophyta</taxon>
        <taxon>Magnoliopsida</taxon>
        <taxon>eudicotyledons</taxon>
        <taxon>Gunneridae</taxon>
        <taxon>Pentapetalae</taxon>
        <taxon>rosids</taxon>
        <taxon>fabids</taxon>
        <taxon>Fabales</taxon>
        <taxon>Fabaceae</taxon>
        <taxon>Papilionoideae</taxon>
        <taxon>50 kb inversion clade</taxon>
        <taxon>genistoids sensu lato</taxon>
        <taxon>core genistoids</taxon>
        <taxon>Crotalarieae</taxon>
        <taxon>Crotalaria</taxon>
    </lineage>
</organism>
<comment type="caution">
    <text evidence="3">The sequence shown here is derived from an EMBL/GenBank/DDBJ whole genome shotgun (WGS) entry which is preliminary data.</text>
</comment>
<evidence type="ECO:0000313" key="4">
    <source>
        <dbReference type="Proteomes" id="UP001372338"/>
    </source>
</evidence>
<keyword evidence="2" id="KW-1133">Transmembrane helix</keyword>
<evidence type="ECO:0000313" key="3">
    <source>
        <dbReference type="EMBL" id="KAK7267468.1"/>
    </source>
</evidence>
<dbReference type="Proteomes" id="UP001372338">
    <property type="component" value="Unassembled WGS sequence"/>
</dbReference>
<gene>
    <name evidence="3" type="ORF">RIF29_20142</name>
</gene>
<proteinExistence type="predicted"/>
<name>A0AAN9F936_CROPI</name>
<dbReference type="EMBL" id="JAYWIO010000004">
    <property type="protein sequence ID" value="KAK7267468.1"/>
    <property type="molecule type" value="Genomic_DNA"/>
</dbReference>
<feature type="transmembrane region" description="Helical" evidence="2">
    <location>
        <begin position="20"/>
        <end position="41"/>
    </location>
</feature>
<accession>A0AAN9F936</accession>
<evidence type="ECO:0000256" key="1">
    <source>
        <dbReference type="SAM" id="MobiDB-lite"/>
    </source>
</evidence>
<keyword evidence="4" id="KW-1185">Reference proteome</keyword>